<organism evidence="2 3">
    <name type="scientific">Tanacetum coccineum</name>
    <dbReference type="NCBI Taxonomy" id="301880"/>
    <lineage>
        <taxon>Eukaryota</taxon>
        <taxon>Viridiplantae</taxon>
        <taxon>Streptophyta</taxon>
        <taxon>Embryophyta</taxon>
        <taxon>Tracheophyta</taxon>
        <taxon>Spermatophyta</taxon>
        <taxon>Magnoliopsida</taxon>
        <taxon>eudicotyledons</taxon>
        <taxon>Gunneridae</taxon>
        <taxon>Pentapetalae</taxon>
        <taxon>asterids</taxon>
        <taxon>campanulids</taxon>
        <taxon>Asterales</taxon>
        <taxon>Asteraceae</taxon>
        <taxon>Asteroideae</taxon>
        <taxon>Anthemideae</taxon>
        <taxon>Anthemidinae</taxon>
        <taxon>Tanacetum</taxon>
    </lineage>
</organism>
<comment type="caution">
    <text evidence="2">The sequence shown here is derived from an EMBL/GenBank/DDBJ whole genome shotgun (WGS) entry which is preliminary data.</text>
</comment>
<reference evidence="2" key="1">
    <citation type="journal article" date="2022" name="Int. J. Mol. Sci.">
        <title>Draft Genome of Tanacetum Coccineum: Genomic Comparison of Closely Related Tanacetum-Family Plants.</title>
        <authorList>
            <person name="Yamashiro T."/>
            <person name="Shiraishi A."/>
            <person name="Nakayama K."/>
            <person name="Satake H."/>
        </authorList>
    </citation>
    <scope>NUCLEOTIDE SEQUENCE</scope>
</reference>
<name>A0ABQ5HPB2_9ASTR</name>
<gene>
    <name evidence="2" type="ORF">Tco_1078548</name>
</gene>
<evidence type="ECO:0000313" key="2">
    <source>
        <dbReference type="EMBL" id="GJT89703.1"/>
    </source>
</evidence>
<keyword evidence="3" id="KW-1185">Reference proteome</keyword>
<dbReference type="Proteomes" id="UP001151760">
    <property type="component" value="Unassembled WGS sequence"/>
</dbReference>
<evidence type="ECO:0000256" key="1">
    <source>
        <dbReference type="SAM" id="MobiDB-lite"/>
    </source>
</evidence>
<accession>A0ABQ5HPB2</accession>
<reference evidence="2" key="2">
    <citation type="submission" date="2022-01" db="EMBL/GenBank/DDBJ databases">
        <authorList>
            <person name="Yamashiro T."/>
            <person name="Shiraishi A."/>
            <person name="Satake H."/>
            <person name="Nakayama K."/>
        </authorList>
    </citation>
    <scope>NUCLEOTIDE SEQUENCE</scope>
</reference>
<feature type="region of interest" description="Disordered" evidence="1">
    <location>
        <begin position="45"/>
        <end position="73"/>
    </location>
</feature>
<dbReference type="EMBL" id="BQNB010019851">
    <property type="protein sequence ID" value="GJT89703.1"/>
    <property type="molecule type" value="Genomic_DNA"/>
</dbReference>
<proteinExistence type="predicted"/>
<feature type="compositionally biased region" description="Basic and acidic residues" evidence="1">
    <location>
        <begin position="52"/>
        <end position="67"/>
    </location>
</feature>
<protein>
    <submittedName>
        <fullName evidence="2">Uncharacterized protein</fullName>
    </submittedName>
</protein>
<sequence>MNKFIDVGVAKNLKKPSQAPRGVSIGLKVGFKLAKQLYKVASKKPNVNTSGNKKDVEPTKEVAYPDDHDSEDEVDVVDNDTTCFMASESVGFGTNSLLEQWKDTYENADYDYNPYDDDMYEGQEIPDKIQSICDNLDITVQGRKKK</sequence>
<evidence type="ECO:0000313" key="3">
    <source>
        <dbReference type="Proteomes" id="UP001151760"/>
    </source>
</evidence>